<accession>A0AAU9S996</accession>
<evidence type="ECO:0000313" key="1">
    <source>
        <dbReference type="EMBL" id="CAH2060707.1"/>
    </source>
</evidence>
<dbReference type="Proteomes" id="UP000836841">
    <property type="component" value="Chromosome 4"/>
</dbReference>
<keyword evidence="2" id="KW-1185">Reference proteome</keyword>
<protein>
    <submittedName>
        <fullName evidence="1">Uncharacterized protein</fullName>
    </submittedName>
</protein>
<reference evidence="1 2" key="1">
    <citation type="submission" date="2022-03" db="EMBL/GenBank/DDBJ databases">
        <authorList>
            <person name="Nunn A."/>
            <person name="Chopra R."/>
            <person name="Nunn A."/>
            <person name="Contreras Garrido A."/>
        </authorList>
    </citation>
    <scope>NUCLEOTIDE SEQUENCE [LARGE SCALE GENOMIC DNA]</scope>
</reference>
<dbReference type="EMBL" id="OU466860">
    <property type="protein sequence ID" value="CAH2060707.1"/>
    <property type="molecule type" value="Genomic_DNA"/>
</dbReference>
<evidence type="ECO:0000313" key="2">
    <source>
        <dbReference type="Proteomes" id="UP000836841"/>
    </source>
</evidence>
<gene>
    <name evidence="1" type="ORF">TAV2_LOCUS14731</name>
</gene>
<name>A0AAU9S996_THLAR</name>
<feature type="non-terminal residue" evidence="1">
    <location>
        <position position="1"/>
    </location>
</feature>
<proteinExistence type="predicted"/>
<dbReference type="AlphaFoldDB" id="A0AAU9S996"/>
<organism evidence="1 2">
    <name type="scientific">Thlaspi arvense</name>
    <name type="common">Field penny-cress</name>
    <dbReference type="NCBI Taxonomy" id="13288"/>
    <lineage>
        <taxon>Eukaryota</taxon>
        <taxon>Viridiplantae</taxon>
        <taxon>Streptophyta</taxon>
        <taxon>Embryophyta</taxon>
        <taxon>Tracheophyta</taxon>
        <taxon>Spermatophyta</taxon>
        <taxon>Magnoliopsida</taxon>
        <taxon>eudicotyledons</taxon>
        <taxon>Gunneridae</taxon>
        <taxon>Pentapetalae</taxon>
        <taxon>rosids</taxon>
        <taxon>malvids</taxon>
        <taxon>Brassicales</taxon>
        <taxon>Brassicaceae</taxon>
        <taxon>Thlaspideae</taxon>
        <taxon>Thlaspi</taxon>
    </lineage>
</organism>
<sequence>MRYKNTTSVVINYAAPFVWTAKIVDKKSNVLLQTVCKEGGLGDVTWVEAVEHGSNIIQTENNVAEDVGANDEEGKEERITETHNENHKFRHEKMKANSSTLFFFIEYAEASQIRLEFEKQTKNFEILEAKVENMGKQLEGFEIMCLKFELLEQEMTLLREKLKTNKCIKVPHLKDEDISTDGFFVDINGVRNKIVESDEESTVDRRIPMTNIRNAQPQEASLVKIIKPTVQKKIGKTLKIMGVDQTKIVRDKSPRLMTLEPALQAPFQSNNKQVDKPNAVRGC</sequence>